<dbReference type="Pfam" id="PF13843">
    <property type="entry name" value="DDE_Tnp_1_7"/>
    <property type="match status" value="1"/>
</dbReference>
<dbReference type="EMBL" id="JARBHB010000013">
    <property type="protein sequence ID" value="KAJ8869913.1"/>
    <property type="molecule type" value="Genomic_DNA"/>
</dbReference>
<name>A0ABQ9GCB6_9NEOP</name>
<dbReference type="Proteomes" id="UP001159363">
    <property type="component" value="Chromosome 12"/>
</dbReference>
<organism evidence="2 3">
    <name type="scientific">Dryococelus australis</name>
    <dbReference type="NCBI Taxonomy" id="614101"/>
    <lineage>
        <taxon>Eukaryota</taxon>
        <taxon>Metazoa</taxon>
        <taxon>Ecdysozoa</taxon>
        <taxon>Arthropoda</taxon>
        <taxon>Hexapoda</taxon>
        <taxon>Insecta</taxon>
        <taxon>Pterygota</taxon>
        <taxon>Neoptera</taxon>
        <taxon>Polyneoptera</taxon>
        <taxon>Phasmatodea</taxon>
        <taxon>Verophasmatodea</taxon>
        <taxon>Anareolatae</taxon>
        <taxon>Phasmatidae</taxon>
        <taxon>Eurycanthinae</taxon>
        <taxon>Dryococelus</taxon>
    </lineage>
</organism>
<evidence type="ECO:0000313" key="3">
    <source>
        <dbReference type="Proteomes" id="UP001159363"/>
    </source>
</evidence>
<dbReference type="InterPro" id="IPR029526">
    <property type="entry name" value="PGBD"/>
</dbReference>
<reference evidence="2 3" key="1">
    <citation type="submission" date="2023-02" db="EMBL/GenBank/DDBJ databases">
        <title>LHISI_Scaffold_Assembly.</title>
        <authorList>
            <person name="Stuart O.P."/>
            <person name="Cleave R."/>
            <person name="Magrath M.J.L."/>
            <person name="Mikheyev A.S."/>
        </authorList>
    </citation>
    <scope>NUCLEOTIDE SEQUENCE [LARGE SCALE GENOMIC DNA]</scope>
    <source>
        <strain evidence="2">Daus_M_001</strain>
        <tissue evidence="2">Leg muscle</tissue>
    </source>
</reference>
<keyword evidence="3" id="KW-1185">Reference proteome</keyword>
<evidence type="ECO:0000313" key="2">
    <source>
        <dbReference type="EMBL" id="KAJ8869913.1"/>
    </source>
</evidence>
<proteinExistence type="predicted"/>
<feature type="domain" description="PiggyBac transposable element-derived protein" evidence="1">
    <location>
        <begin position="3"/>
        <end position="73"/>
    </location>
</feature>
<sequence length="74" mass="8936">MVNFFTRTMARNIFCEIMRLLRFDERRTGIERIQTDKFTLVSYVWNGFEQNSIAYYKPGINITVDEQFFPTKAR</sequence>
<accession>A0ABQ9GCB6</accession>
<comment type="caution">
    <text evidence="2">The sequence shown here is derived from an EMBL/GenBank/DDBJ whole genome shotgun (WGS) entry which is preliminary data.</text>
</comment>
<gene>
    <name evidence="2" type="ORF">PR048_028922</name>
</gene>
<evidence type="ECO:0000259" key="1">
    <source>
        <dbReference type="Pfam" id="PF13843"/>
    </source>
</evidence>
<protein>
    <recommendedName>
        <fullName evidence="1">PiggyBac transposable element-derived protein domain-containing protein</fullName>
    </recommendedName>
</protein>